<name>A0A0R3RZ58_9BILA</name>
<dbReference type="InterPro" id="IPR015590">
    <property type="entry name" value="Aldehyde_DH_dom"/>
</dbReference>
<protein>
    <submittedName>
        <fullName evidence="4">Aldedh domain-containing protein</fullName>
    </submittedName>
</protein>
<dbReference type="WBParaSite" id="EEL_0000760001-mRNA-1">
    <property type="protein sequence ID" value="EEL_0000760001-mRNA-1"/>
    <property type="gene ID" value="EEL_0000760001"/>
</dbReference>
<keyword evidence="3" id="KW-1185">Reference proteome</keyword>
<dbReference type="PANTHER" id="PTHR43353">
    <property type="entry name" value="SUCCINATE-SEMIALDEHYDE DEHYDROGENASE, MITOCHONDRIAL"/>
    <property type="match status" value="1"/>
</dbReference>
<dbReference type="GO" id="GO:0005739">
    <property type="term" value="C:mitochondrion"/>
    <property type="evidence" value="ECO:0007669"/>
    <property type="project" value="TreeGrafter"/>
</dbReference>
<dbReference type="InterPro" id="IPR050740">
    <property type="entry name" value="Aldehyde_DH_Superfamily"/>
</dbReference>
<sequence length="209" mass="23773">LFSGVNGKTAHLFYRFVTHSFHGLRYYQTSLLPADAKAFISDSQGTCRPDDVFNVISADLKDTMRTSKFLCESIDIDAISFAGSIEVKKLLLVQSANTVKQVCFELGGNVPLMVSHRLISEQQFRFIFVYSKLTESFRTKGYYWKPVSHSTYFNPTLLTNVTSVTSDIASTEMFAPAIVIKRFEMEKEVLAHKRLQNWLSRLAYLTTLL</sequence>
<keyword evidence="1" id="KW-0560">Oxidoreductase</keyword>
<dbReference type="InterPro" id="IPR016161">
    <property type="entry name" value="Ald_DH/histidinol_DH"/>
</dbReference>
<dbReference type="STRING" id="1147741.A0A0R3RZ58"/>
<proteinExistence type="predicted"/>
<feature type="domain" description="Aldehyde dehydrogenase" evidence="2">
    <location>
        <begin position="49"/>
        <end position="116"/>
    </location>
</feature>
<dbReference type="PANTHER" id="PTHR43353:SF5">
    <property type="entry name" value="SUCCINATE-SEMIALDEHYDE DEHYDROGENASE, MITOCHONDRIAL"/>
    <property type="match status" value="1"/>
</dbReference>
<evidence type="ECO:0000259" key="2">
    <source>
        <dbReference type="Pfam" id="PF00171"/>
    </source>
</evidence>
<evidence type="ECO:0000313" key="4">
    <source>
        <dbReference type="WBParaSite" id="EEL_0000760001-mRNA-1"/>
    </source>
</evidence>
<dbReference type="AlphaFoldDB" id="A0A0R3RZ58"/>
<dbReference type="Gene3D" id="3.40.605.10">
    <property type="entry name" value="Aldehyde Dehydrogenase, Chain A, domain 1"/>
    <property type="match status" value="1"/>
</dbReference>
<evidence type="ECO:0000313" key="3">
    <source>
        <dbReference type="Proteomes" id="UP000050640"/>
    </source>
</evidence>
<organism evidence="3 4">
    <name type="scientific">Elaeophora elaphi</name>
    <dbReference type="NCBI Taxonomy" id="1147741"/>
    <lineage>
        <taxon>Eukaryota</taxon>
        <taxon>Metazoa</taxon>
        <taxon>Ecdysozoa</taxon>
        <taxon>Nematoda</taxon>
        <taxon>Chromadorea</taxon>
        <taxon>Rhabditida</taxon>
        <taxon>Spirurina</taxon>
        <taxon>Spiruromorpha</taxon>
        <taxon>Filarioidea</taxon>
        <taxon>Onchocercidae</taxon>
        <taxon>Elaeophora</taxon>
    </lineage>
</organism>
<evidence type="ECO:0000256" key="1">
    <source>
        <dbReference type="ARBA" id="ARBA00023002"/>
    </source>
</evidence>
<dbReference type="Pfam" id="PF00171">
    <property type="entry name" value="Aldedh"/>
    <property type="match status" value="1"/>
</dbReference>
<dbReference type="InterPro" id="IPR016163">
    <property type="entry name" value="Ald_DH_C"/>
</dbReference>
<dbReference type="Gene3D" id="3.40.309.10">
    <property type="entry name" value="Aldehyde Dehydrogenase, Chain A, domain 2"/>
    <property type="match status" value="1"/>
</dbReference>
<dbReference type="SUPFAM" id="SSF53720">
    <property type="entry name" value="ALDH-like"/>
    <property type="match status" value="1"/>
</dbReference>
<reference evidence="4" key="1">
    <citation type="submission" date="2017-02" db="UniProtKB">
        <authorList>
            <consortium name="WormBaseParasite"/>
        </authorList>
    </citation>
    <scope>IDENTIFICATION</scope>
</reference>
<dbReference type="GO" id="GO:0009450">
    <property type="term" value="P:gamma-aminobutyric acid catabolic process"/>
    <property type="evidence" value="ECO:0007669"/>
    <property type="project" value="TreeGrafter"/>
</dbReference>
<accession>A0A0R3RZ58</accession>
<dbReference type="InterPro" id="IPR016162">
    <property type="entry name" value="Ald_DH_N"/>
</dbReference>
<dbReference type="GO" id="GO:0004777">
    <property type="term" value="F:succinate-semialdehyde dehydrogenase (NAD+) activity"/>
    <property type="evidence" value="ECO:0007669"/>
    <property type="project" value="TreeGrafter"/>
</dbReference>
<dbReference type="Proteomes" id="UP000050640">
    <property type="component" value="Unplaced"/>
</dbReference>